<dbReference type="GO" id="GO:0035539">
    <property type="term" value="F:8-oxo-7,8-dihydrodeoxyguanosine triphosphate pyrophosphatase activity"/>
    <property type="evidence" value="ECO:0007669"/>
    <property type="project" value="UniProtKB-EC"/>
</dbReference>
<dbReference type="InterPro" id="IPR047127">
    <property type="entry name" value="MutT-like"/>
</dbReference>
<sequence length="169" mass="18395">MNPVHCSAPDNSYSSRGFRGSHRRVNNLSVSNGEKAAVSILTVVAAALVDRDGRLLVQQRPEGKPMAGLWEFPGGKIEPGETPERALIRELAEELAIDVDHSCLAPACFASDTLGERHLLLLLYVCRKWRGTPQPVHASALRWVRPVELHGLAMPPADLPLIGLIEALV</sequence>
<evidence type="ECO:0000256" key="6">
    <source>
        <dbReference type="ARBA" id="ARBA00022763"/>
    </source>
</evidence>
<evidence type="ECO:0000256" key="3">
    <source>
        <dbReference type="ARBA" id="ARBA00022457"/>
    </source>
</evidence>
<accession>A0A2S8B6Z3</accession>
<comment type="catalytic activity">
    <reaction evidence="10">
        <text>8-oxo-dGTP + H2O = 8-oxo-dGMP + diphosphate + H(+)</text>
        <dbReference type="Rhea" id="RHEA:31575"/>
        <dbReference type="ChEBI" id="CHEBI:15377"/>
        <dbReference type="ChEBI" id="CHEBI:15378"/>
        <dbReference type="ChEBI" id="CHEBI:33019"/>
        <dbReference type="ChEBI" id="CHEBI:63224"/>
        <dbReference type="ChEBI" id="CHEBI:77896"/>
        <dbReference type="EC" id="3.6.1.55"/>
    </reaction>
</comment>
<dbReference type="PANTHER" id="PTHR47707:SF1">
    <property type="entry name" value="NUDIX HYDROLASE FAMILY PROTEIN"/>
    <property type="match status" value="1"/>
</dbReference>
<dbReference type="AlphaFoldDB" id="A0A2S8B6Z3"/>
<comment type="caution">
    <text evidence="18">The sequence shown here is derived from an EMBL/GenBank/DDBJ whole genome shotgun (WGS) entry which is preliminary data.</text>
</comment>
<keyword evidence="4" id="KW-0235">DNA replication</keyword>
<comment type="catalytic activity">
    <reaction evidence="11">
        <text>8-oxo-GTP + H2O = 8-oxo-GMP + diphosphate + H(+)</text>
        <dbReference type="Rhea" id="RHEA:67616"/>
        <dbReference type="ChEBI" id="CHEBI:15377"/>
        <dbReference type="ChEBI" id="CHEBI:15378"/>
        <dbReference type="ChEBI" id="CHEBI:33019"/>
        <dbReference type="ChEBI" id="CHEBI:143553"/>
        <dbReference type="ChEBI" id="CHEBI:145694"/>
    </reaction>
</comment>
<keyword evidence="3" id="KW-0515">Mutator protein</keyword>
<gene>
    <name evidence="18" type="ORF">CVO77_06170</name>
</gene>
<evidence type="ECO:0000256" key="13">
    <source>
        <dbReference type="ARBA" id="ARBA00040794"/>
    </source>
</evidence>
<evidence type="ECO:0000256" key="12">
    <source>
        <dbReference type="ARBA" id="ARBA00038905"/>
    </source>
</evidence>
<comment type="cofactor">
    <cofactor evidence="1">
        <name>Mg(2+)</name>
        <dbReference type="ChEBI" id="CHEBI:18420"/>
    </cofactor>
</comment>
<dbReference type="GO" id="GO:0008413">
    <property type="term" value="F:8-oxo-7,8-dihydroguanosine triphosphate pyrophosphatase activity"/>
    <property type="evidence" value="ECO:0007669"/>
    <property type="project" value="TreeGrafter"/>
</dbReference>
<dbReference type="SUPFAM" id="SSF55811">
    <property type="entry name" value="Nudix"/>
    <property type="match status" value="1"/>
</dbReference>
<feature type="domain" description="Nudix hydrolase" evidence="17">
    <location>
        <begin position="39"/>
        <end position="166"/>
    </location>
</feature>
<evidence type="ECO:0000256" key="5">
    <source>
        <dbReference type="ARBA" id="ARBA00022723"/>
    </source>
</evidence>
<evidence type="ECO:0000256" key="16">
    <source>
        <dbReference type="ARBA" id="ARBA00042798"/>
    </source>
</evidence>
<dbReference type="InterPro" id="IPR020476">
    <property type="entry name" value="Nudix_hydrolase"/>
</dbReference>
<evidence type="ECO:0000256" key="8">
    <source>
        <dbReference type="ARBA" id="ARBA00022842"/>
    </source>
</evidence>
<evidence type="ECO:0000256" key="15">
    <source>
        <dbReference type="ARBA" id="ARBA00041979"/>
    </source>
</evidence>
<keyword evidence="5" id="KW-0479">Metal-binding</keyword>
<evidence type="ECO:0000259" key="17">
    <source>
        <dbReference type="PROSITE" id="PS51462"/>
    </source>
</evidence>
<dbReference type="Proteomes" id="UP000238954">
    <property type="component" value="Chromosome"/>
</dbReference>
<dbReference type="GO" id="GO:0044716">
    <property type="term" value="F:8-oxo-GDP phosphatase activity"/>
    <property type="evidence" value="ECO:0007669"/>
    <property type="project" value="TreeGrafter"/>
</dbReference>
<dbReference type="PROSITE" id="PS51462">
    <property type="entry name" value="NUDIX"/>
    <property type="match status" value="1"/>
</dbReference>
<proteinExistence type="inferred from homology"/>
<dbReference type="Gene3D" id="3.90.79.10">
    <property type="entry name" value="Nucleoside Triphosphate Pyrophosphohydrolase"/>
    <property type="match status" value="1"/>
</dbReference>
<evidence type="ECO:0000256" key="11">
    <source>
        <dbReference type="ARBA" id="ARBA00036904"/>
    </source>
</evidence>
<evidence type="ECO:0000256" key="10">
    <source>
        <dbReference type="ARBA" id="ARBA00035861"/>
    </source>
</evidence>
<evidence type="ECO:0000256" key="9">
    <source>
        <dbReference type="ARBA" id="ARBA00023204"/>
    </source>
</evidence>
<dbReference type="PRINTS" id="PR00502">
    <property type="entry name" value="NUDIXFAMILY"/>
</dbReference>
<dbReference type="PANTHER" id="PTHR47707">
    <property type="entry name" value="8-OXO-DGTP DIPHOSPHATASE"/>
    <property type="match status" value="1"/>
</dbReference>
<organism evidence="18 19">
    <name type="scientific">Sphingopyxis lindanitolerans</name>
    <dbReference type="NCBI Taxonomy" id="2054227"/>
    <lineage>
        <taxon>Bacteria</taxon>
        <taxon>Pseudomonadati</taxon>
        <taxon>Pseudomonadota</taxon>
        <taxon>Alphaproteobacteria</taxon>
        <taxon>Sphingomonadales</taxon>
        <taxon>Sphingomonadaceae</taxon>
        <taxon>Sphingopyxis</taxon>
    </lineage>
</organism>
<evidence type="ECO:0000313" key="18">
    <source>
        <dbReference type="EMBL" id="PQM28096.1"/>
    </source>
</evidence>
<evidence type="ECO:0000256" key="4">
    <source>
        <dbReference type="ARBA" id="ARBA00022705"/>
    </source>
</evidence>
<comment type="similarity">
    <text evidence="2">Belongs to the Nudix hydrolase family.</text>
</comment>
<evidence type="ECO:0000256" key="2">
    <source>
        <dbReference type="ARBA" id="ARBA00005582"/>
    </source>
</evidence>
<keyword evidence="19" id="KW-1185">Reference proteome</keyword>
<keyword evidence="9" id="KW-0234">DNA repair</keyword>
<evidence type="ECO:0000256" key="1">
    <source>
        <dbReference type="ARBA" id="ARBA00001946"/>
    </source>
</evidence>
<dbReference type="GO" id="GO:0046872">
    <property type="term" value="F:metal ion binding"/>
    <property type="evidence" value="ECO:0007669"/>
    <property type="project" value="UniProtKB-KW"/>
</dbReference>
<dbReference type="InterPro" id="IPR000086">
    <property type="entry name" value="NUDIX_hydrolase_dom"/>
</dbReference>
<dbReference type="EMBL" id="PHFW01000002">
    <property type="protein sequence ID" value="PQM28096.1"/>
    <property type="molecule type" value="Genomic_DNA"/>
</dbReference>
<reference evidence="19" key="1">
    <citation type="submission" date="2017-11" db="EMBL/GenBank/DDBJ databases">
        <title>The complete genome sequence of Sphingopyxis pomeranensis sp. nov. strain WS5A3p.</title>
        <authorList>
            <person name="Kaminski M.A."/>
        </authorList>
    </citation>
    <scope>NUCLEOTIDE SEQUENCE [LARGE SCALE GENOMIC DNA]</scope>
    <source>
        <strain evidence="19">WS5A3p</strain>
    </source>
</reference>
<evidence type="ECO:0000256" key="14">
    <source>
        <dbReference type="ARBA" id="ARBA00041592"/>
    </source>
</evidence>
<dbReference type="InterPro" id="IPR015797">
    <property type="entry name" value="NUDIX_hydrolase-like_dom_sf"/>
</dbReference>
<dbReference type="GO" id="GO:0006281">
    <property type="term" value="P:DNA repair"/>
    <property type="evidence" value="ECO:0007669"/>
    <property type="project" value="UniProtKB-KW"/>
</dbReference>
<dbReference type="GO" id="GO:0006260">
    <property type="term" value="P:DNA replication"/>
    <property type="evidence" value="ECO:0007669"/>
    <property type="project" value="UniProtKB-KW"/>
</dbReference>
<dbReference type="Pfam" id="PF00293">
    <property type="entry name" value="NUDIX"/>
    <property type="match status" value="1"/>
</dbReference>
<keyword evidence="7" id="KW-0378">Hydrolase</keyword>
<dbReference type="CDD" id="cd03425">
    <property type="entry name" value="NUDIX_MutT_NudA_like"/>
    <property type="match status" value="1"/>
</dbReference>
<keyword evidence="8" id="KW-0460">Magnesium</keyword>
<evidence type="ECO:0000256" key="7">
    <source>
        <dbReference type="ARBA" id="ARBA00022801"/>
    </source>
</evidence>
<name>A0A2S8B6Z3_9SPHN</name>
<evidence type="ECO:0000313" key="19">
    <source>
        <dbReference type="Proteomes" id="UP000238954"/>
    </source>
</evidence>
<dbReference type="OrthoDB" id="9810648at2"/>
<keyword evidence="6" id="KW-0227">DNA damage</keyword>
<dbReference type="EC" id="3.6.1.55" evidence="12"/>
<protein>
    <recommendedName>
        <fullName evidence="13">8-oxo-dGTP diphosphatase</fullName>
        <ecNumber evidence="12">3.6.1.55</ecNumber>
    </recommendedName>
    <alternativeName>
        <fullName evidence="16">7,8-dihydro-8-oxoguanine-triphosphatase</fullName>
    </alternativeName>
    <alternativeName>
        <fullName evidence="15">Mutator protein MutT</fullName>
    </alternativeName>
    <alternativeName>
        <fullName evidence="14">dGTP pyrophosphohydrolase</fullName>
    </alternativeName>
</protein>
<dbReference type="GO" id="GO:0044715">
    <property type="term" value="F:8-oxo-dGDP phosphatase activity"/>
    <property type="evidence" value="ECO:0007669"/>
    <property type="project" value="TreeGrafter"/>
</dbReference>